<dbReference type="GO" id="GO:0009298">
    <property type="term" value="P:GDP-mannose biosynthetic process"/>
    <property type="evidence" value="ECO:0007669"/>
    <property type="project" value="TreeGrafter"/>
</dbReference>
<dbReference type="Pfam" id="PF01050">
    <property type="entry name" value="MannoseP_isomer"/>
    <property type="match status" value="1"/>
</dbReference>
<dbReference type="Proteomes" id="UP000646946">
    <property type="component" value="Unassembled WGS sequence"/>
</dbReference>
<organism evidence="2 3">
    <name type="scientific">Candidatus Naiadarchaeum limnaeum</name>
    <dbReference type="NCBI Taxonomy" id="2756139"/>
    <lineage>
        <taxon>Archaea</taxon>
        <taxon>Candidatus Undinarchaeota</taxon>
        <taxon>Candidatus Undinarchaeia</taxon>
        <taxon>Candidatus Naiadarchaeales</taxon>
        <taxon>Candidatus Naiadarchaeaceae</taxon>
        <taxon>Candidatus Naiadarchaeum</taxon>
    </lineage>
</organism>
<dbReference type="InterPro" id="IPR011051">
    <property type="entry name" value="RmlC_Cupin_sf"/>
</dbReference>
<dbReference type="SUPFAM" id="SSF51182">
    <property type="entry name" value="RmlC-like cupins"/>
    <property type="match status" value="1"/>
</dbReference>
<dbReference type="GO" id="GO:0004475">
    <property type="term" value="F:mannose-1-phosphate guanylyltransferase (GTP) activity"/>
    <property type="evidence" value="ECO:0007669"/>
    <property type="project" value="TreeGrafter"/>
</dbReference>
<sequence length="129" mass="15378">MGSRKSKRSDKKVIIKKPWGFEDHVLIKDGFCVKRLVFWKGRMSSFHKHKKKGEVFFIRRGMVRVRFKIGARIYKKGQFLYLPKGTLHQIINVGKSTLEIIEFSYPYVSKDVFRFEDPWAKLRKQKKLA</sequence>
<dbReference type="Gene3D" id="2.60.120.10">
    <property type="entry name" value="Jelly Rolls"/>
    <property type="match status" value="1"/>
</dbReference>
<proteinExistence type="predicted"/>
<protein>
    <submittedName>
        <fullName evidence="2">Cupin domain-containing protein</fullName>
    </submittedName>
</protein>
<evidence type="ECO:0000313" key="3">
    <source>
        <dbReference type="Proteomes" id="UP000646946"/>
    </source>
</evidence>
<evidence type="ECO:0000259" key="1">
    <source>
        <dbReference type="Pfam" id="PF01050"/>
    </source>
</evidence>
<dbReference type="PANTHER" id="PTHR46390">
    <property type="entry name" value="MANNOSE-1-PHOSPHATE GUANYLYLTRANSFERASE"/>
    <property type="match status" value="1"/>
</dbReference>
<dbReference type="InterPro" id="IPR051161">
    <property type="entry name" value="Mannose-6P_isomerase_type2"/>
</dbReference>
<dbReference type="PANTHER" id="PTHR46390:SF1">
    <property type="entry name" value="MANNOSE-1-PHOSPHATE GUANYLYLTRANSFERASE"/>
    <property type="match status" value="1"/>
</dbReference>
<comment type="caution">
    <text evidence="2">The sequence shown here is derived from an EMBL/GenBank/DDBJ whole genome shotgun (WGS) entry which is preliminary data.</text>
</comment>
<gene>
    <name evidence="2" type="ORF">H1016_04575</name>
</gene>
<feature type="domain" description="Mannose-6-phosphate isomerase type II C-terminal" evidence="1">
    <location>
        <begin position="12"/>
        <end position="117"/>
    </location>
</feature>
<keyword evidence="3" id="KW-1185">Reference proteome</keyword>
<dbReference type="InterPro" id="IPR014710">
    <property type="entry name" value="RmlC-like_jellyroll"/>
</dbReference>
<name>A0A832V0T3_9ARCH</name>
<accession>A0A832V0T3</accession>
<reference evidence="2 3" key="1">
    <citation type="journal article" name="Nat. Commun.">
        <title>Undinarchaeota illuminate DPANN phylogeny and the impact of gene transfer on archaeal evolution.</title>
        <authorList>
            <person name="Dombrowski N."/>
            <person name="Williams T.A."/>
            <person name="Sun J."/>
            <person name="Woodcroft B.J."/>
            <person name="Lee J.H."/>
            <person name="Minh B.Q."/>
            <person name="Rinke C."/>
            <person name="Spang A."/>
        </authorList>
    </citation>
    <scope>NUCLEOTIDE SEQUENCE [LARGE SCALE GENOMIC DNA]</scope>
    <source>
        <strain evidence="2">MAG_bin1129</strain>
    </source>
</reference>
<evidence type="ECO:0000313" key="2">
    <source>
        <dbReference type="EMBL" id="HIK00784.1"/>
    </source>
</evidence>
<dbReference type="AlphaFoldDB" id="A0A832V0T3"/>
<dbReference type="EMBL" id="DVAB01000038">
    <property type="protein sequence ID" value="HIK00784.1"/>
    <property type="molecule type" value="Genomic_DNA"/>
</dbReference>
<dbReference type="InterPro" id="IPR001538">
    <property type="entry name" value="Man6P_isomerase-2_C"/>
</dbReference>
<dbReference type="GO" id="GO:0005976">
    <property type="term" value="P:polysaccharide metabolic process"/>
    <property type="evidence" value="ECO:0007669"/>
    <property type="project" value="InterPro"/>
</dbReference>